<proteinExistence type="predicted"/>
<sequence length="74" mass="8376">MLPLSDDDLRVRTASHRARSDVSSAGRQWRLIVIDQSVERWAGNRGALWCRHSHSGDGVRSKITLRVVQPQSLQ</sequence>
<comment type="caution">
    <text evidence="1">The sequence shown here is derived from an EMBL/GenBank/DDBJ whole genome shotgun (WGS) entry which is preliminary data.</text>
</comment>
<evidence type="ECO:0000313" key="2">
    <source>
        <dbReference type="Proteomes" id="UP001283361"/>
    </source>
</evidence>
<name>A0AAE0YPP8_9GAST</name>
<organism evidence="1 2">
    <name type="scientific">Elysia crispata</name>
    <name type="common">lettuce slug</name>
    <dbReference type="NCBI Taxonomy" id="231223"/>
    <lineage>
        <taxon>Eukaryota</taxon>
        <taxon>Metazoa</taxon>
        <taxon>Spiralia</taxon>
        <taxon>Lophotrochozoa</taxon>
        <taxon>Mollusca</taxon>
        <taxon>Gastropoda</taxon>
        <taxon>Heterobranchia</taxon>
        <taxon>Euthyneura</taxon>
        <taxon>Panpulmonata</taxon>
        <taxon>Sacoglossa</taxon>
        <taxon>Placobranchoidea</taxon>
        <taxon>Plakobranchidae</taxon>
        <taxon>Elysia</taxon>
    </lineage>
</organism>
<accession>A0AAE0YPP8</accession>
<keyword evidence="2" id="KW-1185">Reference proteome</keyword>
<protein>
    <submittedName>
        <fullName evidence="1">Uncharacterized protein</fullName>
    </submittedName>
</protein>
<gene>
    <name evidence="1" type="ORF">RRG08_006249</name>
</gene>
<dbReference type="AlphaFoldDB" id="A0AAE0YPP8"/>
<evidence type="ECO:0000313" key="1">
    <source>
        <dbReference type="EMBL" id="KAK3753862.1"/>
    </source>
</evidence>
<dbReference type="Proteomes" id="UP001283361">
    <property type="component" value="Unassembled WGS sequence"/>
</dbReference>
<reference evidence="1" key="1">
    <citation type="journal article" date="2023" name="G3 (Bethesda)">
        <title>A reference genome for the long-term kleptoplast-retaining sea slug Elysia crispata morphotype clarki.</title>
        <authorList>
            <person name="Eastman K.E."/>
            <person name="Pendleton A.L."/>
            <person name="Shaikh M.A."/>
            <person name="Suttiyut T."/>
            <person name="Ogas R."/>
            <person name="Tomko P."/>
            <person name="Gavelis G."/>
            <person name="Widhalm J.R."/>
            <person name="Wisecaver J.H."/>
        </authorList>
    </citation>
    <scope>NUCLEOTIDE SEQUENCE</scope>
    <source>
        <strain evidence="1">ECLA1</strain>
    </source>
</reference>
<dbReference type="EMBL" id="JAWDGP010005687">
    <property type="protein sequence ID" value="KAK3753862.1"/>
    <property type="molecule type" value="Genomic_DNA"/>
</dbReference>